<evidence type="ECO:0000256" key="6">
    <source>
        <dbReference type="ARBA" id="ARBA00022989"/>
    </source>
</evidence>
<gene>
    <name evidence="12" type="ORF">OUZ56_033889</name>
</gene>
<evidence type="ECO:0000256" key="10">
    <source>
        <dbReference type="ARBA" id="ARBA00042973"/>
    </source>
</evidence>
<keyword evidence="4 11" id="KW-0812">Transmembrane</keyword>
<dbReference type="Proteomes" id="UP001234178">
    <property type="component" value="Unassembled WGS sequence"/>
</dbReference>
<proteinExistence type="inferred from homology"/>
<evidence type="ECO:0000256" key="9">
    <source>
        <dbReference type="ARBA" id="ARBA00042540"/>
    </source>
</evidence>
<comment type="similarity">
    <text evidence="2">Belongs to the ZIP transporter (TC 2.A.5) family.</text>
</comment>
<keyword evidence="7 11" id="KW-0472">Membrane</keyword>
<evidence type="ECO:0000256" key="11">
    <source>
        <dbReference type="SAM" id="Phobius"/>
    </source>
</evidence>
<accession>A0ABQ9ZYC8</accession>
<dbReference type="PANTHER" id="PTHR11040">
    <property type="entry name" value="ZINC/IRON TRANSPORTER"/>
    <property type="match status" value="1"/>
</dbReference>
<keyword evidence="13" id="KW-1185">Reference proteome</keyword>
<sequence>MKLLIFSMQKPGFSLLARRLLPPEIQAIFGTLFTWGLTAAGSALVFLMSGTQRKFLDSSLGFAAGVMLAASYWSLLAPAIEMAESSGMYGESGEYAFAPVAPGFFLGALFVYAADQLMHYFKIGSTELMIDMNVECNLSPETKQKGIVGCRYDGS</sequence>
<keyword evidence="6 11" id="KW-1133">Transmembrane helix</keyword>
<dbReference type="EMBL" id="JAOYFB010000033">
    <property type="protein sequence ID" value="KAK4017898.1"/>
    <property type="molecule type" value="Genomic_DNA"/>
</dbReference>
<evidence type="ECO:0000256" key="4">
    <source>
        <dbReference type="ARBA" id="ARBA00022692"/>
    </source>
</evidence>
<evidence type="ECO:0000256" key="2">
    <source>
        <dbReference type="ARBA" id="ARBA00006939"/>
    </source>
</evidence>
<comment type="caution">
    <text evidence="12">The sequence shown here is derived from an EMBL/GenBank/DDBJ whole genome shotgun (WGS) entry which is preliminary data.</text>
</comment>
<evidence type="ECO:0000256" key="8">
    <source>
        <dbReference type="ARBA" id="ARBA00040593"/>
    </source>
</evidence>
<dbReference type="PANTHER" id="PTHR11040:SF211">
    <property type="entry name" value="ZINC TRANSPORTER ZIP11"/>
    <property type="match status" value="1"/>
</dbReference>
<dbReference type="Pfam" id="PF02535">
    <property type="entry name" value="Zip"/>
    <property type="match status" value="1"/>
</dbReference>
<evidence type="ECO:0000313" key="13">
    <source>
        <dbReference type="Proteomes" id="UP001234178"/>
    </source>
</evidence>
<organism evidence="12 13">
    <name type="scientific">Daphnia magna</name>
    <dbReference type="NCBI Taxonomy" id="35525"/>
    <lineage>
        <taxon>Eukaryota</taxon>
        <taxon>Metazoa</taxon>
        <taxon>Ecdysozoa</taxon>
        <taxon>Arthropoda</taxon>
        <taxon>Crustacea</taxon>
        <taxon>Branchiopoda</taxon>
        <taxon>Diplostraca</taxon>
        <taxon>Cladocera</taxon>
        <taxon>Anomopoda</taxon>
        <taxon>Daphniidae</taxon>
        <taxon>Daphnia</taxon>
    </lineage>
</organism>
<evidence type="ECO:0000256" key="1">
    <source>
        <dbReference type="ARBA" id="ARBA00004651"/>
    </source>
</evidence>
<evidence type="ECO:0000313" key="12">
    <source>
        <dbReference type="EMBL" id="KAK4017898.1"/>
    </source>
</evidence>
<reference evidence="12 13" key="1">
    <citation type="journal article" date="2023" name="Nucleic Acids Res.">
        <title>The hologenome of Daphnia magna reveals possible DNA methylation and microbiome-mediated evolution of the host genome.</title>
        <authorList>
            <person name="Chaturvedi A."/>
            <person name="Li X."/>
            <person name="Dhandapani V."/>
            <person name="Marshall H."/>
            <person name="Kissane S."/>
            <person name="Cuenca-Cambronero M."/>
            <person name="Asole G."/>
            <person name="Calvet F."/>
            <person name="Ruiz-Romero M."/>
            <person name="Marangio P."/>
            <person name="Guigo R."/>
            <person name="Rago D."/>
            <person name="Mirbahai L."/>
            <person name="Eastwood N."/>
            <person name="Colbourne J.K."/>
            <person name="Zhou J."/>
            <person name="Mallon E."/>
            <person name="Orsini L."/>
        </authorList>
    </citation>
    <scope>NUCLEOTIDE SEQUENCE [LARGE SCALE GENOMIC DNA]</scope>
    <source>
        <strain evidence="12">LRV0_1</strain>
    </source>
</reference>
<name>A0ABQ9ZYC8_9CRUS</name>
<evidence type="ECO:0000256" key="5">
    <source>
        <dbReference type="ARBA" id="ARBA00022833"/>
    </source>
</evidence>
<evidence type="ECO:0000256" key="3">
    <source>
        <dbReference type="ARBA" id="ARBA00022475"/>
    </source>
</evidence>
<dbReference type="InterPro" id="IPR003689">
    <property type="entry name" value="ZIP"/>
</dbReference>
<keyword evidence="3" id="KW-1003">Cell membrane</keyword>
<protein>
    <recommendedName>
        <fullName evidence="8">Zinc transporter ZIP11</fullName>
    </recommendedName>
    <alternativeName>
        <fullName evidence="9">Solute carrier family 39 member 11</fullName>
    </alternativeName>
    <alternativeName>
        <fullName evidence="10">Zrt- and Irt-like protein 11</fullName>
    </alternativeName>
</protein>
<feature type="transmembrane region" description="Helical" evidence="11">
    <location>
        <begin position="55"/>
        <end position="75"/>
    </location>
</feature>
<feature type="transmembrane region" description="Helical" evidence="11">
    <location>
        <begin position="95"/>
        <end position="114"/>
    </location>
</feature>
<comment type="subcellular location">
    <subcellularLocation>
        <location evidence="1">Cell membrane</location>
        <topology evidence="1">Multi-pass membrane protein</topology>
    </subcellularLocation>
</comment>
<feature type="transmembrane region" description="Helical" evidence="11">
    <location>
        <begin position="25"/>
        <end position="48"/>
    </location>
</feature>
<keyword evidence="5" id="KW-0862">Zinc</keyword>
<evidence type="ECO:0000256" key="7">
    <source>
        <dbReference type="ARBA" id="ARBA00023136"/>
    </source>
</evidence>